<evidence type="ECO:0000256" key="1">
    <source>
        <dbReference type="ARBA" id="ARBA00006354"/>
    </source>
</evidence>
<dbReference type="Pfam" id="PF13541">
    <property type="entry name" value="ChlI"/>
    <property type="match status" value="1"/>
</dbReference>
<dbReference type="InterPro" id="IPR003593">
    <property type="entry name" value="AAA+_ATPase"/>
</dbReference>
<dbReference type="AlphaFoldDB" id="A0A932R0Q5"/>
<gene>
    <name evidence="3" type="ORF">HY221_00900</name>
</gene>
<proteinExistence type="inferred from homology"/>
<dbReference type="SUPFAM" id="SSF52540">
    <property type="entry name" value="P-loop containing nucleoside triphosphate hydrolases"/>
    <property type="match status" value="1"/>
</dbReference>
<feature type="domain" description="AAA+ ATPase" evidence="2">
    <location>
        <begin position="214"/>
        <end position="397"/>
    </location>
</feature>
<dbReference type="NCBIfam" id="TIGR00368">
    <property type="entry name" value="YifB family Mg chelatase-like AAA ATPase"/>
    <property type="match status" value="1"/>
</dbReference>
<dbReference type="InterPro" id="IPR020568">
    <property type="entry name" value="Ribosomal_Su5_D2-typ_SF"/>
</dbReference>
<dbReference type="InterPro" id="IPR004482">
    <property type="entry name" value="Mg_chelat-rel"/>
</dbReference>
<name>A0A932R0Q5_9BACT</name>
<dbReference type="PANTHER" id="PTHR32039">
    <property type="entry name" value="MAGNESIUM-CHELATASE SUBUNIT CHLI"/>
    <property type="match status" value="1"/>
</dbReference>
<evidence type="ECO:0000313" key="4">
    <source>
        <dbReference type="Proteomes" id="UP000753196"/>
    </source>
</evidence>
<dbReference type="EMBL" id="JACQCR010000020">
    <property type="protein sequence ID" value="MBI3630879.1"/>
    <property type="molecule type" value="Genomic_DNA"/>
</dbReference>
<accession>A0A932R0Q5</accession>
<dbReference type="Gene3D" id="3.30.230.10">
    <property type="match status" value="1"/>
</dbReference>
<dbReference type="InterPro" id="IPR045006">
    <property type="entry name" value="CHLI-like"/>
</dbReference>
<dbReference type="Pfam" id="PF13335">
    <property type="entry name" value="Mg_chelatase_C"/>
    <property type="match status" value="1"/>
</dbReference>
<evidence type="ECO:0000313" key="3">
    <source>
        <dbReference type="EMBL" id="MBI3630879.1"/>
    </source>
</evidence>
<dbReference type="PANTHER" id="PTHR32039:SF7">
    <property type="entry name" value="COMPETENCE PROTEIN COMM"/>
    <property type="match status" value="1"/>
</dbReference>
<organism evidence="3 4">
    <name type="scientific">Candidatus Sungiibacteriota bacterium</name>
    <dbReference type="NCBI Taxonomy" id="2750080"/>
    <lineage>
        <taxon>Bacteria</taxon>
        <taxon>Candidatus Sungiibacteriota</taxon>
    </lineage>
</organism>
<sequence>MSVTIYSGQVTGLNGRPISVEVDISPGLHLFVIVGLADKEVQESRERIAAAIKNLGALAPHKKSQRVIVNLAPADIKKEGPAFDLPIALGYLAASGQIVFDPQKKMFLGELGLDGSLRRVSGCLPIALGAADAGFTEIFVPKHNGPEAAMAQGLAVYEAGHIGEVMEHLAGRKELPRHPARGVRRVNAESAPADFRHIRGQETAKRAMEIAAAGGHNILMEGPPGAGKTILAQALPSILPPLDEREVMEVARIYSIAGLLDNDLRVLDTRPFRNPHHTSSYAAIIGGGTYPRPGEATLAHRGVLFLDELPEFDRRVIEALRQPLENRQVTVARSAGVETFPAAFMLVGAMNPCPCGNFRNPLKDCSCSPGAVVKYRKKISGPLRDRMDISIETPPVAYEKLEGDDGEASWAVRQRVENARAIQQRRFAGGTHALNAEMTLTDLKRHIRLDDSLKSVLRHAHERYHLSARAYHRLLKVRRISKWT</sequence>
<protein>
    <submittedName>
        <fullName evidence="3">YifB family Mg chelatase-like AAA ATPase</fullName>
    </submittedName>
</protein>
<dbReference type="GO" id="GO:0005524">
    <property type="term" value="F:ATP binding"/>
    <property type="evidence" value="ECO:0007669"/>
    <property type="project" value="InterPro"/>
</dbReference>
<dbReference type="SUPFAM" id="SSF54211">
    <property type="entry name" value="Ribosomal protein S5 domain 2-like"/>
    <property type="match status" value="1"/>
</dbReference>
<dbReference type="Proteomes" id="UP000753196">
    <property type="component" value="Unassembled WGS sequence"/>
</dbReference>
<reference evidence="3" key="1">
    <citation type="submission" date="2020-07" db="EMBL/GenBank/DDBJ databases">
        <title>Huge and variable diversity of episymbiotic CPR bacteria and DPANN archaea in groundwater ecosystems.</title>
        <authorList>
            <person name="He C.Y."/>
            <person name="Keren R."/>
            <person name="Whittaker M."/>
            <person name="Farag I.F."/>
            <person name="Doudna J."/>
            <person name="Cate J.H.D."/>
            <person name="Banfield J.F."/>
        </authorList>
    </citation>
    <scope>NUCLEOTIDE SEQUENCE</scope>
    <source>
        <strain evidence="3">NC_groundwater_973_Pr1_S-0.2um_54_13</strain>
    </source>
</reference>
<dbReference type="Gene3D" id="3.40.50.300">
    <property type="entry name" value="P-loop containing nucleotide triphosphate hydrolases"/>
    <property type="match status" value="1"/>
</dbReference>
<dbReference type="Pfam" id="PF01078">
    <property type="entry name" value="Mg_chelatase"/>
    <property type="match status" value="1"/>
</dbReference>
<dbReference type="InterPro" id="IPR027417">
    <property type="entry name" value="P-loop_NTPase"/>
</dbReference>
<comment type="similarity">
    <text evidence="1">Belongs to the Mg-chelatase subunits D/I family. ComM subfamily.</text>
</comment>
<evidence type="ECO:0000259" key="2">
    <source>
        <dbReference type="SMART" id="SM00382"/>
    </source>
</evidence>
<dbReference type="SMART" id="SM00382">
    <property type="entry name" value="AAA"/>
    <property type="match status" value="1"/>
</dbReference>
<comment type="caution">
    <text evidence="3">The sequence shown here is derived from an EMBL/GenBank/DDBJ whole genome shotgun (WGS) entry which is preliminary data.</text>
</comment>
<dbReference type="InterPro" id="IPR014721">
    <property type="entry name" value="Ribsml_uS5_D2-typ_fold_subgr"/>
</dbReference>
<dbReference type="InterPro" id="IPR025158">
    <property type="entry name" value="Mg_chelat-rel_C"/>
</dbReference>
<dbReference type="InterPro" id="IPR000523">
    <property type="entry name" value="Mg_chelatse_chII-like_cat_dom"/>
</dbReference>